<evidence type="ECO:0000313" key="3">
    <source>
        <dbReference type="Proteomes" id="UP000628775"/>
    </source>
</evidence>
<dbReference type="RefSeq" id="WP_188695876.1">
    <property type="nucleotide sequence ID" value="NZ_BMIR01000015.1"/>
</dbReference>
<sequence length="135" mass="15837">MATARKKAPYSAPVIQFYQSPLFIKSVEYGKRYYDRLYFYNAKDGLLLPDQWMAPYDVSIKTFSIGEKKAWASKVVNRLLEYEDPAQITLYLHGGMVYRKHLEPELNSYGFQFTVPLQGYSIGEQLKWYKEKLAK</sequence>
<keyword evidence="3" id="KW-1185">Reference proteome</keyword>
<reference evidence="2" key="1">
    <citation type="journal article" date="2014" name="Int. J. Syst. Evol. Microbiol.">
        <title>Complete genome sequence of Corynebacterium casei LMG S-19264T (=DSM 44701T), isolated from a smear-ripened cheese.</title>
        <authorList>
            <consortium name="US DOE Joint Genome Institute (JGI-PGF)"/>
            <person name="Walter F."/>
            <person name="Albersmeier A."/>
            <person name="Kalinowski J."/>
            <person name="Ruckert C."/>
        </authorList>
    </citation>
    <scope>NUCLEOTIDE SEQUENCE</scope>
    <source>
        <strain evidence="2">CGMCC 1.15371</strain>
    </source>
</reference>
<dbReference type="AlphaFoldDB" id="A0A8J2YJR5"/>
<comment type="caution">
    <text evidence="2">The sequence shown here is derived from an EMBL/GenBank/DDBJ whole genome shotgun (WGS) entry which is preliminary data.</text>
</comment>
<organism evidence="2 3">
    <name type="scientific">Pullulanibacillus camelliae</name>
    <dbReference type="NCBI Taxonomy" id="1707096"/>
    <lineage>
        <taxon>Bacteria</taxon>
        <taxon>Bacillati</taxon>
        <taxon>Bacillota</taxon>
        <taxon>Bacilli</taxon>
        <taxon>Bacillales</taxon>
        <taxon>Sporolactobacillaceae</taxon>
        <taxon>Pullulanibacillus</taxon>
    </lineage>
</organism>
<dbReference type="InterPro" id="IPR049251">
    <property type="entry name" value="DUF6884"/>
</dbReference>
<proteinExistence type="predicted"/>
<feature type="domain" description="DUF6884" evidence="1">
    <location>
        <begin position="2"/>
        <end position="131"/>
    </location>
</feature>
<dbReference type="EMBL" id="BMIR01000015">
    <property type="protein sequence ID" value="GGE49038.1"/>
    <property type="molecule type" value="Genomic_DNA"/>
</dbReference>
<name>A0A8J2YJR5_9BACL</name>
<evidence type="ECO:0000313" key="2">
    <source>
        <dbReference type="EMBL" id="GGE49038.1"/>
    </source>
</evidence>
<gene>
    <name evidence="2" type="ORF">GCM10011391_29820</name>
</gene>
<evidence type="ECO:0000259" key="1">
    <source>
        <dbReference type="Pfam" id="PF21818"/>
    </source>
</evidence>
<dbReference type="Pfam" id="PF21818">
    <property type="entry name" value="DUF6884"/>
    <property type="match status" value="1"/>
</dbReference>
<protein>
    <recommendedName>
        <fullName evidence="1">DUF6884 domain-containing protein</fullName>
    </recommendedName>
</protein>
<reference evidence="2" key="2">
    <citation type="submission" date="2020-09" db="EMBL/GenBank/DDBJ databases">
        <authorList>
            <person name="Sun Q."/>
            <person name="Zhou Y."/>
        </authorList>
    </citation>
    <scope>NUCLEOTIDE SEQUENCE</scope>
    <source>
        <strain evidence="2">CGMCC 1.15371</strain>
    </source>
</reference>
<accession>A0A8J2YJR5</accession>
<dbReference type="Proteomes" id="UP000628775">
    <property type="component" value="Unassembled WGS sequence"/>
</dbReference>